<dbReference type="Gene3D" id="1.10.3210.10">
    <property type="entry name" value="Hypothetical protein af1432"/>
    <property type="match status" value="1"/>
</dbReference>
<evidence type="ECO:0000313" key="3">
    <source>
        <dbReference type="Proteomes" id="UP001597183"/>
    </source>
</evidence>
<evidence type="ECO:0000313" key="2">
    <source>
        <dbReference type="EMBL" id="MFD1366420.1"/>
    </source>
</evidence>
<dbReference type="Pfam" id="PF13646">
    <property type="entry name" value="HEAT_2"/>
    <property type="match status" value="2"/>
</dbReference>
<dbReference type="PANTHER" id="PTHR12697">
    <property type="entry name" value="PBS LYASE HEAT-LIKE PROTEIN"/>
    <property type="match status" value="1"/>
</dbReference>
<dbReference type="InterPro" id="IPR011989">
    <property type="entry name" value="ARM-like"/>
</dbReference>
<evidence type="ECO:0000256" key="1">
    <source>
        <dbReference type="SAM" id="MobiDB-lite"/>
    </source>
</evidence>
<reference evidence="3" key="1">
    <citation type="journal article" date="2019" name="Int. J. Syst. Evol. Microbiol.">
        <title>The Global Catalogue of Microorganisms (GCM) 10K type strain sequencing project: providing services to taxonomists for standard genome sequencing and annotation.</title>
        <authorList>
            <consortium name="The Broad Institute Genomics Platform"/>
            <consortium name="The Broad Institute Genome Sequencing Center for Infectious Disease"/>
            <person name="Wu L."/>
            <person name="Ma J."/>
        </authorList>
    </citation>
    <scope>NUCLEOTIDE SEQUENCE [LARGE SCALE GENOMIC DNA]</scope>
    <source>
        <strain evidence="3">CCM 7526</strain>
    </source>
</reference>
<organism evidence="2 3">
    <name type="scientific">Actinoplanes sichuanensis</name>
    <dbReference type="NCBI Taxonomy" id="512349"/>
    <lineage>
        <taxon>Bacteria</taxon>
        <taxon>Bacillati</taxon>
        <taxon>Actinomycetota</taxon>
        <taxon>Actinomycetes</taxon>
        <taxon>Micromonosporales</taxon>
        <taxon>Micromonosporaceae</taxon>
        <taxon>Actinoplanes</taxon>
    </lineage>
</organism>
<protein>
    <submittedName>
        <fullName evidence="2">HEAT repeat domain-containing protein</fullName>
    </submittedName>
</protein>
<dbReference type="Gene3D" id="1.25.10.10">
    <property type="entry name" value="Leucine-rich Repeat Variant"/>
    <property type="match status" value="4"/>
</dbReference>
<dbReference type="Proteomes" id="UP001597183">
    <property type="component" value="Unassembled WGS sequence"/>
</dbReference>
<dbReference type="EMBL" id="JBHTMK010000018">
    <property type="protein sequence ID" value="MFD1366420.1"/>
    <property type="molecule type" value="Genomic_DNA"/>
</dbReference>
<dbReference type="PANTHER" id="PTHR12697:SF5">
    <property type="entry name" value="DEOXYHYPUSINE HYDROXYLASE"/>
    <property type="match status" value="1"/>
</dbReference>
<accession>A0ABW4A860</accession>
<dbReference type="InterPro" id="IPR016024">
    <property type="entry name" value="ARM-type_fold"/>
</dbReference>
<dbReference type="SUPFAM" id="SSF48371">
    <property type="entry name" value="ARM repeat"/>
    <property type="match status" value="1"/>
</dbReference>
<sequence length="652" mass="69534">MGLGKARRIAGRAHRGQTFGDGLFTDHLERVAGHVAAAGGSATQVQAAWLYAVPRRGVTSTELYRAGVPAAVVRLVETVQQGPADWPETFTERLLRDPAAALIRYAVLTENGDDHPHLFGRQHLRLAESLGLAAPPSAPAPPAPDALATPPSASVPVPVPMPDALATPPSASVPVPDALAAPPTAPVPGALAPGEHLGPFARGRQQRADAQAAAELLAAYRAEVAGPARTCCLTAVRGSIYALASKPDTSALEPIRRMSEQWWDAADDWERSVAVVARAAARNPADRALLLSRVDLADPNVATAAISGLAGPGDDAEISLLRQVVSGIEPRLRWTRREAVRRLRAIGGPAAEAALRDRPLDPVDPPWRDDRGWLAANRDRALPLLLEQVTEQLWWHEGPFALGELRAVEAVPTLSRMAQAGSAQISSIEALGKIGSRDAVPTLIDLAGHTDPEVRDHALRALDRIGGPEVTAVAVTACDDPDPVVRDRAARVLARHGDERAVTALIRLCDTVHVGRAAAALGRIGDPRAVPTLWQVFRTSPGRRARHAAGRSLAAIDGPKQYLYLAGSDVHVRRAYFWLLGRKPDWKPQKELLEALTDSDPITRVNAIGALARLGDRAAAEPVRELRDDPDPRVRAAAGAASHQLRRHFGIC</sequence>
<keyword evidence="3" id="KW-1185">Reference proteome</keyword>
<dbReference type="SUPFAM" id="SSF109604">
    <property type="entry name" value="HD-domain/PDEase-like"/>
    <property type="match status" value="1"/>
</dbReference>
<name>A0ABW4A860_9ACTN</name>
<gene>
    <name evidence="2" type="ORF">ACFQ5G_13790</name>
</gene>
<dbReference type="RefSeq" id="WP_317793180.1">
    <property type="nucleotide sequence ID" value="NZ_AP028461.1"/>
</dbReference>
<comment type="caution">
    <text evidence="2">The sequence shown here is derived from an EMBL/GenBank/DDBJ whole genome shotgun (WGS) entry which is preliminary data.</text>
</comment>
<dbReference type="SMART" id="SM00567">
    <property type="entry name" value="EZ_HEAT"/>
    <property type="match status" value="7"/>
</dbReference>
<feature type="compositionally biased region" description="Low complexity" evidence="1">
    <location>
        <begin position="145"/>
        <end position="156"/>
    </location>
</feature>
<proteinExistence type="predicted"/>
<dbReference type="Pfam" id="PF03130">
    <property type="entry name" value="HEAT_PBS"/>
    <property type="match status" value="1"/>
</dbReference>
<feature type="region of interest" description="Disordered" evidence="1">
    <location>
        <begin position="132"/>
        <end position="161"/>
    </location>
</feature>
<dbReference type="InterPro" id="IPR004155">
    <property type="entry name" value="PBS_lyase_HEAT"/>
</dbReference>